<dbReference type="PANTHER" id="PTHR22599">
    <property type="entry name" value="MPS ONE BINDER KINASE ACTIVATOR-LIKE MOB"/>
    <property type="match status" value="1"/>
</dbReference>
<dbReference type="CTD" id="81532"/>
<feature type="binding site" evidence="1">
    <location>
        <position position="85"/>
    </location>
    <ligand>
        <name>Zn(2+)</name>
        <dbReference type="ChEBI" id="CHEBI:29105"/>
    </ligand>
</feature>
<dbReference type="InterPro" id="IPR036703">
    <property type="entry name" value="MOB_kinase_act_sf"/>
</dbReference>
<dbReference type="RefSeq" id="XP_022650333.1">
    <property type="nucleotide sequence ID" value="XM_022794598.1"/>
</dbReference>
<evidence type="ECO:0000313" key="3">
    <source>
        <dbReference type="Proteomes" id="UP000594260"/>
    </source>
</evidence>
<evidence type="ECO:0008006" key="4">
    <source>
        <dbReference type="Google" id="ProtNLM"/>
    </source>
</evidence>
<dbReference type="EnsemblMetazoa" id="XM_022794598">
    <property type="protein sequence ID" value="XP_022650333"/>
    <property type="gene ID" value="LOC111245800"/>
</dbReference>
<dbReference type="InterPro" id="IPR005301">
    <property type="entry name" value="MOB_kinase_act_fam"/>
</dbReference>
<organism evidence="2 3">
    <name type="scientific">Varroa destructor</name>
    <name type="common">Honeybee mite</name>
    <dbReference type="NCBI Taxonomy" id="109461"/>
    <lineage>
        <taxon>Eukaryota</taxon>
        <taxon>Metazoa</taxon>
        <taxon>Ecdysozoa</taxon>
        <taxon>Arthropoda</taxon>
        <taxon>Chelicerata</taxon>
        <taxon>Arachnida</taxon>
        <taxon>Acari</taxon>
        <taxon>Parasitiformes</taxon>
        <taxon>Mesostigmata</taxon>
        <taxon>Gamasina</taxon>
        <taxon>Dermanyssoidea</taxon>
        <taxon>Varroidae</taxon>
        <taxon>Varroa</taxon>
    </lineage>
</organism>
<feature type="binding site" evidence="1">
    <location>
        <position position="90"/>
    </location>
    <ligand>
        <name>Zn(2+)</name>
        <dbReference type="ChEBI" id="CHEBI:29105"/>
    </ligand>
</feature>
<accession>A0A7M7JD82</accession>
<sequence length="256" mass="28848">MERLPEYLRETVVWLTGRGKRKEQTEAQPKIYLEDQVLECTVNEESLKELVALPDGLDYHEWLAFHTLAFFEHVNMIYGTVAEFCTVSGCPDMSGPGNRQYLWFDDRGKKCRLAAPQYVDYAMTFTQNTVTNEAFFPTKFEGEFPASFESIIKKIHGLLLAVLAHLYHGHFREILLLELHAHLNTLFSHFTLFNAHFGLNDDDVLRDLAIALKLLPKPGGNGDATETDGTIADDTSAATAGCTEEERCSDIPTSLL</sequence>
<reference evidence="2" key="1">
    <citation type="submission" date="2021-01" db="UniProtKB">
        <authorList>
            <consortium name="EnsemblMetazoa"/>
        </authorList>
    </citation>
    <scope>IDENTIFICATION</scope>
</reference>
<dbReference type="SUPFAM" id="SSF101152">
    <property type="entry name" value="Mob1/phocein"/>
    <property type="match status" value="1"/>
</dbReference>
<dbReference type="Pfam" id="PF03637">
    <property type="entry name" value="Mob1_phocein"/>
    <property type="match status" value="1"/>
</dbReference>
<dbReference type="OrthoDB" id="8170117at2759"/>
<protein>
    <recommendedName>
        <fullName evidence="4">MOB kinase activator-like 2</fullName>
    </recommendedName>
</protein>
<dbReference type="GeneID" id="111245800"/>
<evidence type="ECO:0000313" key="2">
    <source>
        <dbReference type="EnsemblMetazoa" id="XP_022650333"/>
    </source>
</evidence>
<evidence type="ECO:0000256" key="1">
    <source>
        <dbReference type="PIRSR" id="PIRSR605301-1"/>
    </source>
</evidence>
<dbReference type="AlphaFoldDB" id="A0A7M7JD82"/>
<dbReference type="InParanoid" id="A0A7M7JD82"/>
<keyword evidence="1" id="KW-0862">Zinc</keyword>
<feature type="binding site" evidence="1">
    <location>
        <position position="165"/>
    </location>
    <ligand>
        <name>Zn(2+)</name>
        <dbReference type="ChEBI" id="CHEBI:29105"/>
    </ligand>
</feature>
<name>A0A7M7JD82_VARDE</name>
<keyword evidence="1" id="KW-0479">Metal-binding</keyword>
<dbReference type="OMA" id="CNHSSER"/>
<dbReference type="KEGG" id="vde:111245800"/>
<keyword evidence="3" id="KW-1185">Reference proteome</keyword>
<dbReference type="Gene3D" id="1.20.140.30">
    <property type="entry name" value="MOB kinase activator"/>
    <property type="match status" value="1"/>
</dbReference>
<dbReference type="Proteomes" id="UP000594260">
    <property type="component" value="Unplaced"/>
</dbReference>
<proteinExistence type="predicted"/>
<dbReference type="SMART" id="SM01388">
    <property type="entry name" value="Mob1_phocein"/>
    <property type="match status" value="1"/>
</dbReference>
<feature type="binding site" evidence="1">
    <location>
        <position position="170"/>
    </location>
    <ligand>
        <name>Zn(2+)</name>
        <dbReference type="ChEBI" id="CHEBI:29105"/>
    </ligand>
</feature>